<evidence type="ECO:0000313" key="2">
    <source>
        <dbReference type="EMBL" id="KZV26452.1"/>
    </source>
</evidence>
<dbReference type="AlphaFoldDB" id="A0A2Z7B4L6"/>
<keyword evidence="3" id="KW-1185">Reference proteome</keyword>
<organism evidence="2 3">
    <name type="scientific">Dorcoceras hygrometricum</name>
    <dbReference type="NCBI Taxonomy" id="472368"/>
    <lineage>
        <taxon>Eukaryota</taxon>
        <taxon>Viridiplantae</taxon>
        <taxon>Streptophyta</taxon>
        <taxon>Embryophyta</taxon>
        <taxon>Tracheophyta</taxon>
        <taxon>Spermatophyta</taxon>
        <taxon>Magnoliopsida</taxon>
        <taxon>eudicotyledons</taxon>
        <taxon>Gunneridae</taxon>
        <taxon>Pentapetalae</taxon>
        <taxon>asterids</taxon>
        <taxon>lamiids</taxon>
        <taxon>Lamiales</taxon>
        <taxon>Gesneriaceae</taxon>
        <taxon>Didymocarpoideae</taxon>
        <taxon>Trichosporeae</taxon>
        <taxon>Loxocarpinae</taxon>
        <taxon>Dorcoceras</taxon>
    </lineage>
</organism>
<sequence length="384" mass="42515">MHPRMVKYNAVALDWMYCSFLLGFSTSYLSGTCAWLQPVFQEPGASRLIAVDSSIRSTTRLETPSSDCTRSPDEISTIRFSTSNWPEQISGDDRRRAAAAAAWRRKGRRRKSYFPKSSSRAQHIELSTVWEFRIQYLCDPQCNCHADTVGMNTDTNGTASSASGDGGGTTMGGGGREDTTSRGLTTLCDSENTFRDSPMDNGKASSNIVPDPLGITDSTCKNQFVMVSVQYGTFSSNIPTKSTTIGKSRVARDSIAMHTSWRSNSDIACATRCRQGEVGVGVSRQVDGESRAPGSDEDVEQQEIPLRRRARQTEVDDVTRQIGEMELVLARFQSTNPPTFTCVEAGLLAEGWLEHMEELFDAVEYSQERRLKLAVLQLREHAQR</sequence>
<evidence type="ECO:0000256" key="1">
    <source>
        <dbReference type="SAM" id="MobiDB-lite"/>
    </source>
</evidence>
<protein>
    <submittedName>
        <fullName evidence="2">Uncharacterized protein</fullName>
    </submittedName>
</protein>
<feature type="compositionally biased region" description="Polar residues" evidence="1">
    <location>
        <begin position="181"/>
        <end position="191"/>
    </location>
</feature>
<dbReference type="Proteomes" id="UP000250235">
    <property type="component" value="Unassembled WGS sequence"/>
</dbReference>
<feature type="region of interest" description="Disordered" evidence="1">
    <location>
        <begin position="155"/>
        <end position="209"/>
    </location>
</feature>
<name>A0A2Z7B4L6_9LAMI</name>
<dbReference type="EMBL" id="KV011238">
    <property type="protein sequence ID" value="KZV26452.1"/>
    <property type="molecule type" value="Genomic_DNA"/>
</dbReference>
<reference evidence="2 3" key="1">
    <citation type="journal article" date="2015" name="Proc. Natl. Acad. Sci. U.S.A.">
        <title>The resurrection genome of Boea hygrometrica: A blueprint for survival of dehydration.</title>
        <authorList>
            <person name="Xiao L."/>
            <person name="Yang G."/>
            <person name="Zhang L."/>
            <person name="Yang X."/>
            <person name="Zhao S."/>
            <person name="Ji Z."/>
            <person name="Zhou Q."/>
            <person name="Hu M."/>
            <person name="Wang Y."/>
            <person name="Chen M."/>
            <person name="Xu Y."/>
            <person name="Jin H."/>
            <person name="Xiao X."/>
            <person name="Hu G."/>
            <person name="Bao F."/>
            <person name="Hu Y."/>
            <person name="Wan P."/>
            <person name="Li L."/>
            <person name="Deng X."/>
            <person name="Kuang T."/>
            <person name="Xiang C."/>
            <person name="Zhu J.K."/>
            <person name="Oliver M.J."/>
            <person name="He Y."/>
        </authorList>
    </citation>
    <scope>NUCLEOTIDE SEQUENCE [LARGE SCALE GENOMIC DNA]</scope>
    <source>
        <strain evidence="3">cv. XS01</strain>
    </source>
</reference>
<evidence type="ECO:0000313" key="3">
    <source>
        <dbReference type="Proteomes" id="UP000250235"/>
    </source>
</evidence>
<accession>A0A2Z7B4L6</accession>
<dbReference type="OrthoDB" id="913391at2759"/>
<gene>
    <name evidence="2" type="ORF">F511_36770</name>
</gene>
<feature type="compositionally biased region" description="Gly residues" evidence="1">
    <location>
        <begin position="164"/>
        <end position="174"/>
    </location>
</feature>
<proteinExistence type="predicted"/>